<evidence type="ECO:0000313" key="5">
    <source>
        <dbReference type="Proteomes" id="UP001158576"/>
    </source>
</evidence>
<keyword evidence="5" id="KW-1185">Reference proteome</keyword>
<organism evidence="4 5">
    <name type="scientific">Oikopleura dioica</name>
    <name type="common">Tunicate</name>
    <dbReference type="NCBI Taxonomy" id="34765"/>
    <lineage>
        <taxon>Eukaryota</taxon>
        <taxon>Metazoa</taxon>
        <taxon>Chordata</taxon>
        <taxon>Tunicata</taxon>
        <taxon>Appendicularia</taxon>
        <taxon>Copelata</taxon>
        <taxon>Oikopleuridae</taxon>
        <taxon>Oikopleura</taxon>
    </lineage>
</organism>
<keyword evidence="2" id="KW-0106">Calcium</keyword>
<dbReference type="InterPro" id="IPR025659">
    <property type="entry name" value="Tubby-like_C"/>
</dbReference>
<gene>
    <name evidence="4" type="ORF">OKIOD_LOCUS841</name>
</gene>
<name>A0ABN7RJX1_OIKDI</name>
<proteinExistence type="inferred from homology"/>
<evidence type="ECO:0000256" key="3">
    <source>
        <dbReference type="SAM" id="MobiDB-lite"/>
    </source>
</evidence>
<dbReference type="PANTHER" id="PTHR23248">
    <property type="entry name" value="PHOSPHOLIPID SCRAMBLASE-RELATED"/>
    <property type="match status" value="1"/>
</dbReference>
<keyword evidence="2" id="KW-0449">Lipoprotein</keyword>
<comment type="cofactor">
    <cofactor evidence="2">
        <name>Ca(2+)</name>
        <dbReference type="ChEBI" id="CHEBI:29108"/>
    </cofactor>
</comment>
<evidence type="ECO:0000256" key="1">
    <source>
        <dbReference type="ARBA" id="ARBA00005350"/>
    </source>
</evidence>
<dbReference type="PANTHER" id="PTHR23248:SF9">
    <property type="entry name" value="PHOSPHOLIPID SCRAMBLASE"/>
    <property type="match status" value="1"/>
</dbReference>
<sequence length="262" mass="28729">MSDQAPPQAGAPLLGENGWAPAPEMERPSNCPPGLEYLLYVDQLLVKQQVELLEAFTGFETSNKYKVLNSMGQQVYFAGEKSGCCGRQCCGSIRDFEMVIADNAGKEVARFIRPFNCTIRCCLSYIPCQLQEMEINAGGQTVGKIKQRADCTDPVFAICDASGEEVLKVKGPACVISCCGDIDFEVLTKDGQKIGKVSKQWSGLVKEGLTDADNFGVSFPMDLDVRVKLSLMAVVFLIDFMFFENNEPNEDGCCSIEDCLFD</sequence>
<dbReference type="Pfam" id="PF03803">
    <property type="entry name" value="Scramblase"/>
    <property type="match status" value="1"/>
</dbReference>
<accession>A0ABN7RJX1</accession>
<dbReference type="SUPFAM" id="SSF54518">
    <property type="entry name" value="Tubby C-terminal domain-like"/>
    <property type="match status" value="1"/>
</dbReference>
<evidence type="ECO:0000256" key="2">
    <source>
        <dbReference type="RuleBase" id="RU363116"/>
    </source>
</evidence>
<evidence type="ECO:0000313" key="4">
    <source>
        <dbReference type="EMBL" id="CAG5079565.1"/>
    </source>
</evidence>
<comment type="similarity">
    <text evidence="1 2">Belongs to the phospholipid scramblase family.</text>
</comment>
<dbReference type="InterPro" id="IPR005552">
    <property type="entry name" value="Scramblase"/>
</dbReference>
<feature type="region of interest" description="Disordered" evidence="3">
    <location>
        <begin position="1"/>
        <end position="27"/>
    </location>
</feature>
<comment type="function">
    <text evidence="2">May mediate accelerated ATP-independent bidirectional transbilayer migration of phospholipids upon binding calcium ions that results in a loss of phospholipid asymmetry in the plasma membrane.</text>
</comment>
<dbReference type="EMBL" id="OU015568">
    <property type="protein sequence ID" value="CAG5079565.1"/>
    <property type="molecule type" value="Genomic_DNA"/>
</dbReference>
<protein>
    <recommendedName>
        <fullName evidence="2">Phospholipid scramblase</fullName>
    </recommendedName>
</protein>
<keyword evidence="2" id="KW-0564">Palmitate</keyword>
<dbReference type="Proteomes" id="UP001158576">
    <property type="component" value="Chromosome PAR"/>
</dbReference>
<reference evidence="4 5" key="1">
    <citation type="submission" date="2021-04" db="EMBL/GenBank/DDBJ databases">
        <authorList>
            <person name="Bliznina A."/>
        </authorList>
    </citation>
    <scope>NUCLEOTIDE SEQUENCE [LARGE SCALE GENOMIC DNA]</scope>
</reference>